<dbReference type="HOGENOM" id="CLU_1176002_0_0_1"/>
<evidence type="ECO:0000256" key="1">
    <source>
        <dbReference type="SAM" id="MobiDB-lite"/>
    </source>
</evidence>
<dbReference type="InParanoid" id="D8PYT7"/>
<accession>D8PYT7</accession>
<keyword evidence="3" id="KW-1185">Reference proteome</keyword>
<dbReference type="EMBL" id="GL377304">
    <property type="protein sequence ID" value="EFI98753.1"/>
    <property type="molecule type" value="Genomic_DNA"/>
</dbReference>
<feature type="region of interest" description="Disordered" evidence="1">
    <location>
        <begin position="147"/>
        <end position="182"/>
    </location>
</feature>
<gene>
    <name evidence="2" type="ORF">SCHCODRAFT_233157</name>
</gene>
<dbReference type="Proteomes" id="UP000007431">
    <property type="component" value="Unassembled WGS sequence"/>
</dbReference>
<evidence type="ECO:0000313" key="3">
    <source>
        <dbReference type="Proteomes" id="UP000007431"/>
    </source>
</evidence>
<protein>
    <recommendedName>
        <fullName evidence="4">C2H2-type domain-containing protein</fullName>
    </recommendedName>
</protein>
<feature type="compositionally biased region" description="Basic and acidic residues" evidence="1">
    <location>
        <begin position="153"/>
        <end position="173"/>
    </location>
</feature>
<sequence>MSHSTQRYPTSLQRERMDSWTHWPIDTNVELPCASSSLDSRFASSALEAPYEWGNVACAGSESLIPSTRGDGMGPTLFEASVIGGTGQAEFRLANLPQDHMWDDMQHPAHPVSRPHYLAANLGLAMGGHGLASVDTRASVSPRADHALAGPRVGHDPDGPRDVVGSEKRDIAHDRRRRRHNAPKYRCPCGKWLSKKSGYEDHLRRHENKRKFACRRCSSRFNTKRDRQRHQSRCRA</sequence>
<evidence type="ECO:0008006" key="4">
    <source>
        <dbReference type="Google" id="ProtNLM"/>
    </source>
</evidence>
<dbReference type="AlphaFoldDB" id="D8PYT7"/>
<proteinExistence type="predicted"/>
<organism evidence="3">
    <name type="scientific">Schizophyllum commune (strain H4-8 / FGSC 9210)</name>
    <name type="common">Split gill fungus</name>
    <dbReference type="NCBI Taxonomy" id="578458"/>
    <lineage>
        <taxon>Eukaryota</taxon>
        <taxon>Fungi</taxon>
        <taxon>Dikarya</taxon>
        <taxon>Basidiomycota</taxon>
        <taxon>Agaricomycotina</taxon>
        <taxon>Agaricomycetes</taxon>
        <taxon>Agaricomycetidae</taxon>
        <taxon>Agaricales</taxon>
        <taxon>Schizophyllaceae</taxon>
        <taxon>Schizophyllum</taxon>
    </lineage>
</organism>
<reference evidence="2 3" key="1">
    <citation type="journal article" date="2010" name="Nat. Biotechnol.">
        <title>Genome sequence of the model mushroom Schizophyllum commune.</title>
        <authorList>
            <person name="Ohm R.A."/>
            <person name="de Jong J.F."/>
            <person name="Lugones L.G."/>
            <person name="Aerts A."/>
            <person name="Kothe E."/>
            <person name="Stajich J.E."/>
            <person name="de Vries R.P."/>
            <person name="Record E."/>
            <person name="Levasseur A."/>
            <person name="Baker S.E."/>
            <person name="Bartholomew K.A."/>
            <person name="Coutinho P.M."/>
            <person name="Erdmann S."/>
            <person name="Fowler T.J."/>
            <person name="Gathman A.C."/>
            <person name="Lombard V."/>
            <person name="Henrissat B."/>
            <person name="Knabe N."/>
            <person name="Kuees U."/>
            <person name="Lilly W.W."/>
            <person name="Lindquist E."/>
            <person name="Lucas S."/>
            <person name="Magnuson J.K."/>
            <person name="Piumi F."/>
            <person name="Raudaskoski M."/>
            <person name="Salamov A."/>
            <person name="Schmutz J."/>
            <person name="Schwarze F.W.M.R."/>
            <person name="vanKuyk P.A."/>
            <person name="Horton J.S."/>
            <person name="Grigoriev I.V."/>
            <person name="Woesten H.A.B."/>
        </authorList>
    </citation>
    <scope>NUCLEOTIDE SEQUENCE [LARGE SCALE GENOMIC DNA]</scope>
    <source>
        <strain evidence="3">H4-8 / FGSC 9210</strain>
    </source>
</reference>
<name>D8PYT7_SCHCM</name>
<dbReference type="Gene3D" id="3.30.160.60">
    <property type="entry name" value="Classic Zinc Finger"/>
    <property type="match status" value="1"/>
</dbReference>
<dbReference type="InterPro" id="IPR036236">
    <property type="entry name" value="Znf_C2H2_sf"/>
</dbReference>
<evidence type="ECO:0000313" key="2">
    <source>
        <dbReference type="EMBL" id="EFI98753.1"/>
    </source>
</evidence>
<dbReference type="SUPFAM" id="SSF57667">
    <property type="entry name" value="beta-beta-alpha zinc fingers"/>
    <property type="match status" value="1"/>
</dbReference>
<dbReference type="VEuPathDB" id="FungiDB:SCHCODRAFT_02614040"/>